<dbReference type="InterPro" id="IPR020557">
    <property type="entry name" value="Fumarate_lyase_CS"/>
</dbReference>
<feature type="binding site" evidence="3">
    <location>
        <position position="319"/>
    </location>
    <ligand>
        <name>substrate</name>
    </ligand>
</feature>
<feature type="binding site" evidence="3">
    <location>
        <begin position="324"/>
        <end position="326"/>
    </location>
    <ligand>
        <name>substrate</name>
    </ligand>
</feature>
<comment type="miscellaneous">
    <text evidence="3">There are 2 substrate-binding sites: the catalytic A site, and the non-catalytic B site that may play a role in the transfer of substrate or product between the active site and the solvent. Alternatively, the B site may bind allosteric effectors.</text>
</comment>
<feature type="site" description="Important for catalytic activity" evidence="3">
    <location>
        <position position="331"/>
    </location>
</feature>
<feature type="binding site" evidence="3">
    <location>
        <begin position="98"/>
        <end position="100"/>
    </location>
    <ligand>
        <name>substrate</name>
    </ligand>
</feature>
<reference evidence="6 7" key="1">
    <citation type="submission" date="2022-10" db="EMBL/GenBank/DDBJ databases">
        <title>Ruegeria sp. nov., isolated from ocean surface sediments.</title>
        <authorList>
            <person name="He W."/>
            <person name="Xue H.-P."/>
            <person name="Zhang D.-F."/>
        </authorList>
    </citation>
    <scope>NUCLEOTIDE SEQUENCE [LARGE SCALE GENOMIC DNA]</scope>
    <source>
        <strain evidence="6 7">XHP0148</strain>
    </source>
</reference>
<dbReference type="Pfam" id="PF00206">
    <property type="entry name" value="Lyase_1"/>
    <property type="match status" value="1"/>
</dbReference>
<comment type="function">
    <text evidence="3">Involved in the TCA cycle. Catalyzes the stereospecific interconversion of fumarate to L-malate.</text>
</comment>
<keyword evidence="7" id="KW-1185">Reference proteome</keyword>
<gene>
    <name evidence="3 6" type="primary">fumC</name>
    <name evidence="6" type="ORF">OE747_00985</name>
</gene>
<comment type="similarity">
    <text evidence="1 3">Belongs to the class-II fumarase/aspartase family. Fumarase subfamily.</text>
</comment>
<dbReference type="Pfam" id="PF10415">
    <property type="entry name" value="FumaraseC_C"/>
    <property type="match status" value="1"/>
</dbReference>
<organism evidence="6 7">
    <name type="scientific">Ruegeria aquimaris</name>
    <dbReference type="NCBI Taxonomy" id="2984333"/>
    <lineage>
        <taxon>Bacteria</taxon>
        <taxon>Pseudomonadati</taxon>
        <taxon>Pseudomonadota</taxon>
        <taxon>Alphaproteobacteria</taxon>
        <taxon>Rhodobacterales</taxon>
        <taxon>Roseobacteraceae</taxon>
        <taxon>Ruegeria</taxon>
    </lineage>
</organism>
<feature type="domain" description="Fumarase C C-terminal" evidence="5">
    <location>
        <begin position="408"/>
        <end position="460"/>
    </location>
</feature>
<comment type="subcellular location">
    <subcellularLocation>
        <location evidence="3">Cytoplasm</location>
    </subcellularLocation>
</comment>
<evidence type="ECO:0000256" key="3">
    <source>
        <dbReference type="HAMAP-Rule" id="MF_00743"/>
    </source>
</evidence>
<evidence type="ECO:0000313" key="6">
    <source>
        <dbReference type="EMBL" id="MCV2886890.1"/>
    </source>
</evidence>
<dbReference type="RefSeq" id="WP_263826743.1">
    <property type="nucleotide sequence ID" value="NZ_JAOWLB010000001.1"/>
</dbReference>
<comment type="caution">
    <text evidence="6">The sequence shown here is derived from an EMBL/GenBank/DDBJ whole genome shotgun (WGS) entry which is preliminary data.</text>
</comment>
<dbReference type="InterPro" id="IPR000362">
    <property type="entry name" value="Fumarate_lyase_fam"/>
</dbReference>
<dbReference type="InterPro" id="IPR024083">
    <property type="entry name" value="Fumarase/histidase_N"/>
</dbReference>
<dbReference type="InterPro" id="IPR022761">
    <property type="entry name" value="Fumarate_lyase_N"/>
</dbReference>
<feature type="active site" evidence="3">
    <location>
        <position position="318"/>
    </location>
</feature>
<feature type="binding site" evidence="3">
    <location>
        <begin position="139"/>
        <end position="141"/>
    </location>
    <ligand>
        <name>substrate</name>
    </ligand>
</feature>
<dbReference type="Proteomes" id="UP001320899">
    <property type="component" value="Unassembled WGS sequence"/>
</dbReference>
<dbReference type="NCBIfam" id="NF008909">
    <property type="entry name" value="PRK12273.1"/>
    <property type="match status" value="1"/>
</dbReference>
<evidence type="ECO:0000256" key="1">
    <source>
        <dbReference type="ARBA" id="ARBA00009084"/>
    </source>
</evidence>
<dbReference type="Gene3D" id="1.10.40.30">
    <property type="entry name" value="Fumarase/aspartase (C-terminal domain)"/>
    <property type="match status" value="1"/>
</dbReference>
<accession>A0ABT3ADY7</accession>
<sequence>MTGTRIETDSFGPLEVPADRYWGAQTQRSIQNFPIGWERQPVAIIRALGVVKQACALRNRETGALAPDLADAIIAAASEVIEGKLDNHFPLVVWQTGSGTQSNMNANEVIANRAIELLGGQLGSKDPVHPNDHVNMGQSSNDTFPTAMHVAVAMTARDILLPGLRALLAGLEQKAEEFGDIIKIGRTHTQDATPLTLGQEFSGYAHQLRMGLARIELALPGIYELAQGGTAVGTGLNTHAGWAEAVAANMARITGLPLVTAPNKFEALAAHDAMVFLSGALATVAGSCYKIANDIRFLGSGPRSGLGELVLPENEPGSSIMPGKVNPTQAEALTQVAAHVMGNDAAIKFAGSQGHFELNVYNPMMAYNLLQSMQLLGDATDSFTQRMLLGIRANTARIDQLMRESLMLVTALAPTIGYDNATTVAKTAHKNGTTLREEAVRLGFVDAETFDRVVRPEQMIGPRD</sequence>
<comment type="pathway">
    <text evidence="3">Carbohydrate metabolism; tricarboxylic acid cycle; (S)-malate from fumarate: step 1/1.</text>
</comment>
<comment type="catalytic activity">
    <reaction evidence="3">
        <text>(S)-malate = fumarate + H2O</text>
        <dbReference type="Rhea" id="RHEA:12460"/>
        <dbReference type="ChEBI" id="CHEBI:15377"/>
        <dbReference type="ChEBI" id="CHEBI:15589"/>
        <dbReference type="ChEBI" id="CHEBI:29806"/>
        <dbReference type="EC" id="4.2.1.2"/>
    </reaction>
</comment>
<feature type="domain" description="Fumarate lyase N-terminal" evidence="4">
    <location>
        <begin position="13"/>
        <end position="342"/>
    </location>
</feature>
<feature type="binding site" evidence="3">
    <location>
        <position position="187"/>
    </location>
    <ligand>
        <name>substrate</name>
    </ligand>
</feature>
<comment type="subunit">
    <text evidence="3">Homotetramer.</text>
</comment>
<evidence type="ECO:0000259" key="4">
    <source>
        <dbReference type="Pfam" id="PF00206"/>
    </source>
</evidence>
<feature type="active site" description="Proton donor/acceptor" evidence="3">
    <location>
        <position position="188"/>
    </location>
</feature>
<dbReference type="InterPro" id="IPR005677">
    <property type="entry name" value="Fum_hydII"/>
</dbReference>
<dbReference type="Gene3D" id="1.20.200.10">
    <property type="entry name" value="Fumarase/aspartase (Central domain)"/>
    <property type="match status" value="1"/>
</dbReference>
<dbReference type="Gene3D" id="1.10.275.10">
    <property type="entry name" value="Fumarase/aspartase (N-terminal domain)"/>
    <property type="match status" value="1"/>
</dbReference>
<dbReference type="NCBIfam" id="TIGR00979">
    <property type="entry name" value="fumC_II"/>
    <property type="match status" value="1"/>
</dbReference>
<dbReference type="EC" id="4.2.1.2" evidence="3"/>
<proteinExistence type="inferred from homology"/>
<dbReference type="PANTHER" id="PTHR11444">
    <property type="entry name" value="ASPARTATEAMMONIA/ARGININOSUCCINATE/ADENYLOSUCCINATE LYASE"/>
    <property type="match status" value="1"/>
</dbReference>
<keyword evidence="3" id="KW-0963">Cytoplasm</keyword>
<dbReference type="CDD" id="cd01362">
    <property type="entry name" value="Fumarase_classII"/>
    <property type="match status" value="1"/>
</dbReference>
<evidence type="ECO:0000313" key="7">
    <source>
        <dbReference type="Proteomes" id="UP001320899"/>
    </source>
</evidence>
<name>A0ABT3ADY7_9RHOB</name>
<evidence type="ECO:0000259" key="5">
    <source>
        <dbReference type="Pfam" id="PF10415"/>
    </source>
</evidence>
<dbReference type="PRINTS" id="PR00145">
    <property type="entry name" value="ARGSUCLYASE"/>
</dbReference>
<dbReference type="PRINTS" id="PR00149">
    <property type="entry name" value="FUMRATELYASE"/>
</dbReference>
<keyword evidence="3" id="KW-0816">Tricarboxylic acid cycle</keyword>
<dbReference type="SUPFAM" id="SSF48557">
    <property type="entry name" value="L-aspartase-like"/>
    <property type="match status" value="1"/>
</dbReference>
<feature type="binding site" description="in site B" evidence="3">
    <location>
        <begin position="129"/>
        <end position="132"/>
    </location>
    <ligand>
        <name>substrate</name>
    </ligand>
</feature>
<dbReference type="InterPro" id="IPR008948">
    <property type="entry name" value="L-Aspartase-like"/>
</dbReference>
<evidence type="ECO:0000256" key="2">
    <source>
        <dbReference type="ARBA" id="ARBA00023239"/>
    </source>
</evidence>
<dbReference type="GO" id="GO:0004333">
    <property type="term" value="F:fumarate hydratase activity"/>
    <property type="evidence" value="ECO:0007669"/>
    <property type="project" value="UniProtKB-EC"/>
</dbReference>
<dbReference type="PROSITE" id="PS00163">
    <property type="entry name" value="FUMARATE_LYASES"/>
    <property type="match status" value="1"/>
</dbReference>
<dbReference type="PANTHER" id="PTHR11444:SF1">
    <property type="entry name" value="FUMARATE HYDRATASE, MITOCHONDRIAL"/>
    <property type="match status" value="1"/>
</dbReference>
<protein>
    <recommendedName>
        <fullName evidence="3">Fumarate hydratase class II</fullName>
        <shortName evidence="3">Fumarase C</shortName>
        <ecNumber evidence="3">4.2.1.2</ecNumber>
    </recommendedName>
    <alternativeName>
        <fullName evidence="3">Aerobic fumarase</fullName>
    </alternativeName>
    <alternativeName>
        <fullName evidence="3">Iron-independent fumarase</fullName>
    </alternativeName>
</protein>
<dbReference type="EMBL" id="JAOWLB010000001">
    <property type="protein sequence ID" value="MCV2886890.1"/>
    <property type="molecule type" value="Genomic_DNA"/>
</dbReference>
<keyword evidence="2 3" id="KW-0456">Lyase</keyword>
<dbReference type="HAMAP" id="MF_00743">
    <property type="entry name" value="FumaraseC"/>
    <property type="match status" value="1"/>
</dbReference>
<dbReference type="InterPro" id="IPR018951">
    <property type="entry name" value="Fumarase_C_C"/>
</dbReference>